<evidence type="ECO:0000313" key="12">
    <source>
        <dbReference type="Proteomes" id="UP000008793"/>
    </source>
</evidence>
<accession>D8MSB0</accession>
<keyword evidence="12" id="KW-1185">Reference proteome</keyword>
<dbReference type="EMBL" id="FP236843">
    <property type="protein sequence ID" value="CAX59717.1"/>
    <property type="molecule type" value="Genomic_DNA"/>
</dbReference>
<proteinExistence type="inferred from homology"/>
<dbReference type="Proteomes" id="UP000008793">
    <property type="component" value="Chromosome"/>
</dbReference>
<protein>
    <submittedName>
        <fullName evidence="11">Contact-dependent inhibition of growth factor CdiB</fullName>
    </submittedName>
</protein>
<keyword evidence="5" id="KW-0812">Transmembrane</keyword>
<dbReference type="eggNOG" id="COG2831">
    <property type="taxonomic scope" value="Bacteria"/>
</dbReference>
<keyword evidence="6" id="KW-0653">Protein transport</keyword>
<feature type="chain" id="PRO_5003118163" evidence="9">
    <location>
        <begin position="23"/>
        <end position="554"/>
    </location>
</feature>
<dbReference type="InterPro" id="IPR013686">
    <property type="entry name" value="Polypept-transport_assoc_ShlB"/>
</dbReference>
<dbReference type="InterPro" id="IPR005565">
    <property type="entry name" value="Hemolysn_activator_HlyB_C"/>
</dbReference>
<dbReference type="Gene3D" id="2.40.160.50">
    <property type="entry name" value="membrane protein fhac: a member of the omp85/tpsb transporter family"/>
    <property type="match status" value="1"/>
</dbReference>
<keyword evidence="7" id="KW-0472">Membrane</keyword>
<gene>
    <name evidence="11" type="primary">cdiB</name>
    <name evidence="11" type="ordered locus">EbC_21860</name>
</gene>
<evidence type="ECO:0000256" key="3">
    <source>
        <dbReference type="ARBA" id="ARBA00022448"/>
    </source>
</evidence>
<dbReference type="InterPro" id="IPR027282">
    <property type="entry name" value="TPS"/>
</dbReference>
<dbReference type="GO" id="GO:0046819">
    <property type="term" value="P:protein secretion by the type V secretion system"/>
    <property type="evidence" value="ECO:0007669"/>
    <property type="project" value="TreeGrafter"/>
</dbReference>
<evidence type="ECO:0000256" key="9">
    <source>
        <dbReference type="SAM" id="SignalP"/>
    </source>
</evidence>
<evidence type="ECO:0000256" key="2">
    <source>
        <dbReference type="ARBA" id="ARBA00009055"/>
    </source>
</evidence>
<name>D8MSB0_ERWBE</name>
<dbReference type="GeneID" id="90512199"/>
<dbReference type="KEGG" id="ebi:EbC_21860"/>
<evidence type="ECO:0000259" key="10">
    <source>
        <dbReference type="PROSITE" id="PS51779"/>
    </source>
</evidence>
<dbReference type="InterPro" id="IPR035251">
    <property type="entry name" value="ShlB_POTRA"/>
</dbReference>
<evidence type="ECO:0000256" key="8">
    <source>
        <dbReference type="ARBA" id="ARBA00023237"/>
    </source>
</evidence>
<dbReference type="Gene3D" id="3.10.20.310">
    <property type="entry name" value="membrane protein fhac"/>
    <property type="match status" value="1"/>
</dbReference>
<evidence type="ECO:0000256" key="1">
    <source>
        <dbReference type="ARBA" id="ARBA00004442"/>
    </source>
</evidence>
<sequence length="554" mass="61391">MKLNTGKWVALAIGLMTFSALAAPLSPGDHDFIQNEQSQRLQQNQDQRDALWHAATPESRPVPQPNQNGPCFTVRHILIKNSTLISEKQKRTFIRPYINRCLNLPEINALVHAISDWYMQRGYITSRAFLTEQDLTQGELVIPVLEGRLDSIRLDGAHARILQTTFPGMEGGILNLRDIEQGMEQINRVQNTPAQIEILPSPKAGYSVVNLATVSQFPLSPSLSFDNSGQKSTGVGQINGALTGNNFLGIADKWFISGGRSSAFSQWRDAQNLQAGVSVPYGYGLLDYSYSWSSYHSSFENNGYTWLSNGDNISHRLNGSWVLFRNGDIKTGVQLGLNHYSNHNYLNSTLLQTSSRKITSLQAGIAHTQKIAGGVATLNPMFSRGMPWLNAENDRGKNGDLPKAEFRKWSLSGSYQRPLTARVWWLSSFYGQWSPDRLYGSERLTLGGESSVRGFKEQYLSGDVGGNLRNEVNVSLMTLPVVGEISTTVALDGGWLKSDKFNRGYTGSLWGSAVGITTRNQHVYTQYTLGVPLSHPDSLHPDNISIYARIGLTF</sequence>
<keyword evidence="9" id="KW-0732">Signal</keyword>
<dbReference type="InterPro" id="IPR034746">
    <property type="entry name" value="POTRA"/>
</dbReference>
<evidence type="ECO:0000256" key="7">
    <source>
        <dbReference type="ARBA" id="ARBA00023136"/>
    </source>
</evidence>
<evidence type="ECO:0000313" key="11">
    <source>
        <dbReference type="EMBL" id="CAX59717.1"/>
    </source>
</evidence>
<feature type="signal peptide" evidence="9">
    <location>
        <begin position="1"/>
        <end position="22"/>
    </location>
</feature>
<dbReference type="GO" id="GO:0008320">
    <property type="term" value="F:protein transmembrane transporter activity"/>
    <property type="evidence" value="ECO:0007669"/>
    <property type="project" value="TreeGrafter"/>
</dbReference>
<organism evidence="12">
    <name type="scientific">Erwinia billingiae (strain Eb661)</name>
    <dbReference type="NCBI Taxonomy" id="634500"/>
    <lineage>
        <taxon>Bacteria</taxon>
        <taxon>Pseudomonadati</taxon>
        <taxon>Pseudomonadota</taxon>
        <taxon>Gammaproteobacteria</taxon>
        <taxon>Enterobacterales</taxon>
        <taxon>Erwiniaceae</taxon>
        <taxon>Erwinia</taxon>
    </lineage>
</organism>
<feature type="domain" description="POTRA" evidence="10">
    <location>
        <begin position="72"/>
        <end position="147"/>
    </location>
</feature>
<dbReference type="PANTHER" id="PTHR34597:SF3">
    <property type="entry name" value="OUTER MEMBRANE TRANSPORTER CDIB"/>
    <property type="match status" value="1"/>
</dbReference>
<dbReference type="Pfam" id="PF08479">
    <property type="entry name" value="POTRA_2"/>
    <property type="match status" value="1"/>
</dbReference>
<dbReference type="PIRSF" id="PIRSF029745">
    <property type="entry name" value="FhaC"/>
    <property type="match status" value="1"/>
</dbReference>
<evidence type="ECO:0000256" key="4">
    <source>
        <dbReference type="ARBA" id="ARBA00022452"/>
    </source>
</evidence>
<dbReference type="GO" id="GO:0009279">
    <property type="term" value="C:cell outer membrane"/>
    <property type="evidence" value="ECO:0007669"/>
    <property type="project" value="UniProtKB-SubCell"/>
</dbReference>
<dbReference type="PROSITE" id="PS51779">
    <property type="entry name" value="POTRA"/>
    <property type="match status" value="1"/>
</dbReference>
<comment type="subcellular location">
    <subcellularLocation>
        <location evidence="1">Cell outer membrane</location>
    </subcellularLocation>
</comment>
<dbReference type="HOGENOM" id="CLU_020581_4_1_6"/>
<dbReference type="InterPro" id="IPR051544">
    <property type="entry name" value="TPS_OM_transporter"/>
</dbReference>
<dbReference type="STRING" id="634500.EbC_21860"/>
<dbReference type="Pfam" id="PF17287">
    <property type="entry name" value="POTRA_3"/>
    <property type="match status" value="1"/>
</dbReference>
<dbReference type="GO" id="GO:0098046">
    <property type="term" value="C:type V protein secretion system complex"/>
    <property type="evidence" value="ECO:0007669"/>
    <property type="project" value="TreeGrafter"/>
</dbReference>
<keyword evidence="4" id="KW-1134">Transmembrane beta strand</keyword>
<comment type="similarity">
    <text evidence="2">Belongs to the TPS (TC 1.B.20) family.</text>
</comment>
<dbReference type="Pfam" id="PF03865">
    <property type="entry name" value="ShlB"/>
    <property type="match status" value="1"/>
</dbReference>
<keyword evidence="3" id="KW-0813">Transport</keyword>
<dbReference type="RefSeq" id="WP_013202205.1">
    <property type="nucleotide sequence ID" value="NC_014306.1"/>
</dbReference>
<keyword evidence="8" id="KW-0998">Cell outer membrane</keyword>
<reference evidence="11 12" key="1">
    <citation type="journal article" date="2010" name="BMC Genomics">
        <title>Genome comparison of the epiphytic bacteria Erwinia billingiae and E. tasmaniensis with the pear pathogen E. pyrifoliae.</title>
        <authorList>
            <person name="Kube M."/>
            <person name="Migdoll A.M."/>
            <person name="Gehring I."/>
            <person name="Heitmann K."/>
            <person name="Mayer Y."/>
            <person name="Kuhl H."/>
            <person name="Knaust F."/>
            <person name="Geider K."/>
            <person name="Reinhardt R."/>
        </authorList>
    </citation>
    <scope>NUCLEOTIDE SEQUENCE [LARGE SCALE GENOMIC DNA]</scope>
    <source>
        <strain evidence="11 12">Eb661</strain>
    </source>
</reference>
<dbReference type="PANTHER" id="PTHR34597">
    <property type="entry name" value="SLR1661 PROTEIN"/>
    <property type="match status" value="1"/>
</dbReference>
<evidence type="ECO:0000256" key="6">
    <source>
        <dbReference type="ARBA" id="ARBA00022927"/>
    </source>
</evidence>
<evidence type="ECO:0000256" key="5">
    <source>
        <dbReference type="ARBA" id="ARBA00022692"/>
    </source>
</evidence>
<dbReference type="AlphaFoldDB" id="D8MSB0"/>